<name>A0A4Q5MY63_9MICO</name>
<dbReference type="RefSeq" id="WP_130103121.1">
    <property type="nucleotide sequence ID" value="NZ_SDWW01000031.1"/>
</dbReference>
<keyword evidence="3" id="KW-1185">Reference proteome</keyword>
<proteinExistence type="predicted"/>
<evidence type="ECO:0000313" key="3">
    <source>
        <dbReference type="Proteomes" id="UP000293764"/>
    </source>
</evidence>
<dbReference type="EMBL" id="SDWW01000031">
    <property type="protein sequence ID" value="RYV50556.1"/>
    <property type="molecule type" value="Genomic_DNA"/>
</dbReference>
<organism evidence="2 3">
    <name type="scientific">Pengzhenrongella frigida</name>
    <dbReference type="NCBI Taxonomy" id="1259133"/>
    <lineage>
        <taxon>Bacteria</taxon>
        <taxon>Bacillati</taxon>
        <taxon>Actinomycetota</taxon>
        <taxon>Actinomycetes</taxon>
        <taxon>Micrococcales</taxon>
        <taxon>Pengzhenrongella</taxon>
    </lineage>
</organism>
<feature type="region of interest" description="Disordered" evidence="1">
    <location>
        <begin position="235"/>
        <end position="256"/>
    </location>
</feature>
<reference evidence="2 3" key="1">
    <citation type="submission" date="2019-01" db="EMBL/GenBank/DDBJ databases">
        <title>Novel species of Cellulomonas.</title>
        <authorList>
            <person name="Liu Q."/>
            <person name="Xin Y.-H."/>
        </authorList>
    </citation>
    <scope>NUCLEOTIDE SEQUENCE [LARGE SCALE GENOMIC DNA]</scope>
    <source>
        <strain evidence="2 3">HLT2-17</strain>
    </source>
</reference>
<evidence type="ECO:0000256" key="1">
    <source>
        <dbReference type="SAM" id="MobiDB-lite"/>
    </source>
</evidence>
<dbReference type="InterPro" id="IPR036390">
    <property type="entry name" value="WH_DNA-bd_sf"/>
</dbReference>
<dbReference type="OrthoDB" id="3375207at2"/>
<gene>
    <name evidence="2" type="ORF">EUA98_13030</name>
</gene>
<evidence type="ECO:0000313" key="2">
    <source>
        <dbReference type="EMBL" id="RYV50556.1"/>
    </source>
</evidence>
<dbReference type="PANTHER" id="PTHR30363:SF28">
    <property type="entry name" value="TRANSCRIPTIONAL REGULATORY PROTEIN-RELATED"/>
    <property type="match status" value="1"/>
</dbReference>
<sequence length="256" mass="26512">MLDTSTPVSVARAVEPPAVEPPAVETEADSTTRQRVLQLVASAGPVTTADLASTLHLTPAGIRRHLGVLEADGQIVVHEGAGPGRARRGRPARHYVVTNHGQAALSNTYSELAAQALRFLADVAGPSAVQSFAEARVHGIEERYLALVGDGAGLEARVDALARVLATDGFAASTRAVPGLSAIQLCQGHCPVQQIAAEFPQLCEAETQAFSRLLGVHVQRLATLASGGHVCTTNIPTATTSTGSSPAVRPEEGRTS</sequence>
<accession>A0A4Q5MY63</accession>
<dbReference type="Proteomes" id="UP000293764">
    <property type="component" value="Unassembled WGS sequence"/>
</dbReference>
<feature type="compositionally biased region" description="Low complexity" evidence="1">
    <location>
        <begin position="236"/>
        <end position="247"/>
    </location>
</feature>
<dbReference type="Pfam" id="PF12840">
    <property type="entry name" value="HTH_20"/>
    <property type="match status" value="1"/>
</dbReference>
<dbReference type="SUPFAM" id="SSF46785">
    <property type="entry name" value="Winged helix' DNA-binding domain"/>
    <property type="match status" value="1"/>
</dbReference>
<dbReference type="Gene3D" id="1.10.10.10">
    <property type="entry name" value="Winged helix-like DNA-binding domain superfamily/Winged helix DNA-binding domain"/>
    <property type="match status" value="1"/>
</dbReference>
<protein>
    <submittedName>
        <fullName evidence="2">Winged helix-turn-helix transcriptional regulator</fullName>
    </submittedName>
</protein>
<comment type="caution">
    <text evidence="2">The sequence shown here is derived from an EMBL/GenBank/DDBJ whole genome shotgun (WGS) entry which is preliminary data.</text>
</comment>
<dbReference type="PANTHER" id="PTHR30363">
    <property type="entry name" value="HTH-TYPE TRANSCRIPTIONAL REGULATOR SRLR-RELATED"/>
    <property type="match status" value="1"/>
</dbReference>
<dbReference type="InterPro" id="IPR050313">
    <property type="entry name" value="Carb_Metab_HTH_regulators"/>
</dbReference>
<dbReference type="AlphaFoldDB" id="A0A4Q5MY63"/>
<dbReference type="InterPro" id="IPR036388">
    <property type="entry name" value="WH-like_DNA-bd_sf"/>
</dbReference>